<dbReference type="PROSITE" id="PS50106">
    <property type="entry name" value="PDZ"/>
    <property type="match status" value="3"/>
</dbReference>
<feature type="compositionally biased region" description="Basic and acidic residues" evidence="1">
    <location>
        <begin position="2012"/>
        <end position="2023"/>
    </location>
</feature>
<feature type="compositionally biased region" description="Pro residues" evidence="1">
    <location>
        <begin position="1666"/>
        <end position="1676"/>
    </location>
</feature>
<feature type="domain" description="PDZ" evidence="3">
    <location>
        <begin position="151"/>
        <end position="238"/>
    </location>
</feature>
<feature type="compositionally biased region" description="Low complexity" evidence="1">
    <location>
        <begin position="1506"/>
        <end position="1527"/>
    </location>
</feature>
<dbReference type="SMART" id="SM00228">
    <property type="entry name" value="PDZ"/>
    <property type="match status" value="3"/>
</dbReference>
<dbReference type="CDD" id="cd06728">
    <property type="entry name" value="PDZ2_ZO1-like_ds"/>
    <property type="match status" value="1"/>
</dbReference>
<feature type="region of interest" description="Disordered" evidence="1">
    <location>
        <begin position="684"/>
        <end position="712"/>
    </location>
</feature>
<dbReference type="EMBL" id="JAWDGP010003459">
    <property type="protein sequence ID" value="KAK3774170.1"/>
    <property type="molecule type" value="Genomic_DNA"/>
</dbReference>
<feature type="region of interest" description="Disordered" evidence="1">
    <location>
        <begin position="1052"/>
        <end position="1235"/>
    </location>
</feature>
<dbReference type="GO" id="GO:0098609">
    <property type="term" value="P:cell-cell adhesion"/>
    <property type="evidence" value="ECO:0007669"/>
    <property type="project" value="TreeGrafter"/>
</dbReference>
<accession>A0AAE0ZRB7</accession>
<dbReference type="Gene3D" id="2.30.42.10">
    <property type="match status" value="3"/>
</dbReference>
<feature type="compositionally biased region" description="Polar residues" evidence="1">
    <location>
        <begin position="1325"/>
        <end position="1344"/>
    </location>
</feature>
<feature type="compositionally biased region" description="Basic and acidic residues" evidence="1">
    <location>
        <begin position="1634"/>
        <end position="1644"/>
    </location>
</feature>
<feature type="region of interest" description="Disordered" evidence="1">
    <location>
        <begin position="1838"/>
        <end position="1909"/>
    </location>
</feature>
<feature type="compositionally biased region" description="Low complexity" evidence="1">
    <location>
        <begin position="1124"/>
        <end position="1138"/>
    </location>
</feature>
<feature type="region of interest" description="Disordered" evidence="1">
    <location>
        <begin position="929"/>
        <end position="1025"/>
    </location>
</feature>
<organism evidence="5 6">
    <name type="scientific">Elysia crispata</name>
    <name type="common">lettuce slug</name>
    <dbReference type="NCBI Taxonomy" id="231223"/>
    <lineage>
        <taxon>Eukaryota</taxon>
        <taxon>Metazoa</taxon>
        <taxon>Spiralia</taxon>
        <taxon>Lophotrochozoa</taxon>
        <taxon>Mollusca</taxon>
        <taxon>Gastropoda</taxon>
        <taxon>Heterobranchia</taxon>
        <taxon>Euthyneura</taxon>
        <taxon>Panpulmonata</taxon>
        <taxon>Sacoglossa</taxon>
        <taxon>Placobranchoidea</taxon>
        <taxon>Plakobranchidae</taxon>
        <taxon>Elysia</taxon>
    </lineage>
</organism>
<feature type="region of interest" description="Disordered" evidence="1">
    <location>
        <begin position="430"/>
        <end position="476"/>
    </location>
</feature>
<dbReference type="InterPro" id="IPR027417">
    <property type="entry name" value="P-loop_NTPase"/>
</dbReference>
<dbReference type="GO" id="GO:0005886">
    <property type="term" value="C:plasma membrane"/>
    <property type="evidence" value="ECO:0007669"/>
    <property type="project" value="TreeGrafter"/>
</dbReference>
<dbReference type="FunFam" id="2.60.220.30:FF:000004">
    <property type="entry name" value="tight junction protein ZO-1 isoform X1"/>
    <property type="match status" value="1"/>
</dbReference>
<feature type="compositionally biased region" description="Basic residues" evidence="1">
    <location>
        <begin position="1367"/>
        <end position="1392"/>
    </location>
</feature>
<feature type="region of interest" description="Disordered" evidence="1">
    <location>
        <begin position="1924"/>
        <end position="2133"/>
    </location>
</feature>
<feature type="compositionally biased region" description="Polar residues" evidence="1">
    <location>
        <begin position="1933"/>
        <end position="1953"/>
    </location>
</feature>
<evidence type="ECO:0000259" key="2">
    <source>
        <dbReference type="PROSITE" id="PS50052"/>
    </source>
</evidence>
<dbReference type="PANTHER" id="PTHR13865:SF28">
    <property type="entry name" value="POLYCHAETOID, ISOFORM O"/>
    <property type="match status" value="1"/>
</dbReference>
<feature type="region of interest" description="Disordered" evidence="1">
    <location>
        <begin position="2174"/>
        <end position="2226"/>
    </location>
</feature>
<evidence type="ECO:0000313" key="6">
    <source>
        <dbReference type="Proteomes" id="UP001283361"/>
    </source>
</evidence>
<evidence type="ECO:0000259" key="4">
    <source>
        <dbReference type="PROSITE" id="PS51145"/>
    </source>
</evidence>
<sequence>MFDTVLIGYISEMTPQERIQMFDTVLIGYISEMTPQERIQMFDTVLIGYISEMTPQERIQMFDTVLIGYISGMTPQERIQMFDTVLIGYISEMTPQERIQMFDTVLIGYISEMTPQERIQMFDASHRLYQRNDTCRTHSDTGPNVVWETHRVTLHKAPTFGFGIAVSGGRDSPHFANGDPSVAISDVLKAGPAEGKLQINDRIVTVNGTSLENVDHATAINVLRDCGNTVSLVVRRRILLPALQTENPSPPFKITLNKKNKKDDFGIVLGCRLYIREISPDSLAAAEATLREGDTVLKINNTPVENISVVEARKLLEKSKERLQLIVRKERSEDRAASITGTTGADAGASGGAAAAGAIGFDADLLPARVRDKDDVNLYRPSVRSEDELYMKDATLTPGAMGGGLAVPAGAYPNSENTRYDGHYVLDNDLPPRPGRDGDGGLPYAAGDSRDMPASRHNNGYLGDADHSGFYPPRMAPPANSGLGYAADDDDVFSRGPPTNNNISIHERYVDMRSDIRLEPRQVSFPKDKQTGLGLRLAGGNATGIFIASVQPGSAGEREGLVEGDNILMANEREISGLTREEAVSYLTSLTGQVSMLVQYRKEDYDSIMASHEAGDSFYIRAHFSHTGSDQATEHSFQTGDVFHVKDTHFRGGGAWLALRVSEDLTEIRKGTIPNSKTAEILKAQQKGDSEDKDTNFPQRGRGSLFKRKSSRRSKSLGKDHWDEVVFAGLSSKFPAYERVVFTEPGFVRPVVIYGAIADIARERLLSEYPDRFECPQVEKSGSGEKKEKSAIIRLGAIRDAIAQRKHCLLDVTPSNVDRLNYAQYNPIVVFLRAENKQCVKDVRGRWKTGGGARNPRKLLEHSEKLEREYAHLFTGTLKHMGTDAWFPKLCEMIDSQQRQPIWMSEVKPIEDISDDFMFPMSTRLSYAAAAGGGGGADSDMEQSRRDLSPGHGSSLGQGPKPGGRMVRSSSDPSINTQDNVPGIPPYPSPPTYKNQRIPSDSRYSISEVSQRSHRDDYQMHPEDRYYPSYYTDHQLQASRANIDPYATLTPSERLRPRLPPGHFDSGFNEFGPPRERMDLHTGSGGGKVGMGGDAGSQPGISDIPNGTQNHGLPGQPSEQRGQADASSHSSDSYSKYALASPLNKHDDTKLREKFASSLKTGGPGGSSGAHDPYRFTRSTANPVASSSGPVDRAKLSDLQARYRKQDGAPGSNKNLQKPTGSPAKKKEPPPVPAKTFSLRQRGINLDSDEMKMRNYENSNRAYNYTDVNFASGSSHTPPLPPPPATSVYPGDAPYEYMSVRQAQNALANNVISNSSGNILNSGSPSASSQQRYLQQSGRATSFDSAFPQGPPPPVPPPPDFPDFQHHPHQNQHQHHQPQQHYHHHQLQHHQPPHSAYANEIYMDQADMARARQGNSYNGQSYPDTYTGHGSRRVEESPFKTGGMERTSYHNRTDDEQLLELQRSRHRAKSESRLADMTRHPDPDWEGQADSYPSPAPDRRDMHRQSSSSSSIPHASSSSSNYHYTSSRNIPSTQHDSGDIPGRGGERRPTRSNRHKLESGNSRSSGNISTQHQQHRHHHHDDKQQQQQASPNSAFSSYKSQPQRQQQHPYVAYQPQPAPPPLPLSPEQLKNKGRAAEKRRERTPPQRSHSVGSALRTPVKISPKRVPAPAPPPGLSMPPAGDRAFIPPLTIWYDQPLEDDTKPHGRSNTTTTDGRVIKGIMKEPRAITPPGCAGTPVKKVHKAKARKAKRKTAEVGNPPPVVLTKNVSSRCLLSGAVAVSGDLLQVGKLDAATSTSGLAEITEVAQKDIAPNGLVNVPSAKVNTVSTSVDIHVLDPAGASDAINSVPPSNAQASTSTQTTDDLDAVPKAGVPTTVSGTETQTEPLEKDSNFADSLQPNSTTSQPDEGFVGEEPTELCVAASSASVMGIPDSAPSYTSPSKRSDTSTQSASLGNKENKRPSSPEVPPPPPSPPDASPSSHHRNLPLPSPPPSPPPPIVPPKRRRERKILTSSELDRQPFEKPRESSPLGEIKNQHIYQTPGEVAGGSSVGDQHTYQAPREINGGPKRDGPREGQPPPPLPVAQEYTPKNARSQPEHMEQPPAPYQLFRTHPPSHEKWRPASRHAEHMEQPPAPYQLFRTHSPSHEKWLPASRHAKRKPLKITSFPAHIPHQFLDKSESVVTSASPKRQRMQSEGIGPHVQPSQTKDITSRSSSELANKPGGDDDISENHTVIATAKGFFTSAGGLLDSPETGVSIWIPEGAIRENHTQEIYFKVCRDNSLLPPLDAEKGETLLSPLVMCGPHGTEFLRPVELRLPHCASANPDNWSFALKSSDSPSGQTTEWQNMSLAGSDTKGRVDSNSVSILVDHF</sequence>
<dbReference type="SUPFAM" id="SSF50156">
    <property type="entry name" value="PDZ domain-like"/>
    <property type="match status" value="3"/>
</dbReference>
<feature type="region of interest" description="Disordered" evidence="1">
    <location>
        <begin position="1414"/>
        <end position="1679"/>
    </location>
</feature>
<evidence type="ECO:0000259" key="3">
    <source>
        <dbReference type="PROSITE" id="PS50106"/>
    </source>
</evidence>
<feature type="compositionally biased region" description="Low complexity" evidence="1">
    <location>
        <begin position="1605"/>
        <end position="1615"/>
    </location>
</feature>
<feature type="domain" description="PDZ" evidence="3">
    <location>
        <begin position="522"/>
        <end position="602"/>
    </location>
</feature>
<dbReference type="Gene3D" id="2.30.30.40">
    <property type="entry name" value="SH3 Domains"/>
    <property type="match status" value="1"/>
</dbReference>
<dbReference type="Gene3D" id="3.40.50.300">
    <property type="entry name" value="P-loop containing nucleotide triphosphate hydrolases"/>
    <property type="match status" value="1"/>
</dbReference>
<feature type="compositionally biased region" description="Polar residues" evidence="1">
    <location>
        <begin position="1177"/>
        <end position="1189"/>
    </location>
</feature>
<dbReference type="GO" id="GO:0005923">
    <property type="term" value="C:bicellular tight junction"/>
    <property type="evidence" value="ECO:0007669"/>
    <property type="project" value="TreeGrafter"/>
</dbReference>
<gene>
    <name evidence="5" type="ORF">RRG08_011683</name>
</gene>
<feature type="domain" description="ZU5" evidence="4">
    <location>
        <begin position="2232"/>
        <end position="2367"/>
    </location>
</feature>
<proteinExistence type="predicted"/>
<dbReference type="PROSITE" id="PS51145">
    <property type="entry name" value="ZU5"/>
    <property type="match status" value="1"/>
</dbReference>
<dbReference type="Pfam" id="PF00595">
    <property type="entry name" value="PDZ"/>
    <property type="match status" value="3"/>
</dbReference>
<feature type="compositionally biased region" description="Pro residues" evidence="1">
    <location>
        <begin position="1985"/>
        <end position="1998"/>
    </location>
</feature>
<dbReference type="InterPro" id="IPR008144">
    <property type="entry name" value="Guanylate_kin-like_dom"/>
</dbReference>
<feature type="compositionally biased region" description="Polar residues" evidence="1">
    <location>
        <begin position="968"/>
        <end position="980"/>
    </location>
</feature>
<name>A0AAE0ZRB7_9GAST</name>
<feature type="compositionally biased region" description="Polar residues" evidence="1">
    <location>
        <begin position="1589"/>
        <end position="1604"/>
    </location>
</feature>
<evidence type="ECO:0008006" key="7">
    <source>
        <dbReference type="Google" id="ProtNLM"/>
    </source>
</evidence>
<dbReference type="InterPro" id="IPR001478">
    <property type="entry name" value="PDZ"/>
</dbReference>
<feature type="compositionally biased region" description="Polar residues" evidence="1">
    <location>
        <begin position="1414"/>
        <end position="1424"/>
    </location>
</feature>
<feature type="compositionally biased region" description="Basic and acidic residues" evidence="1">
    <location>
        <begin position="686"/>
        <end position="695"/>
    </location>
</feature>
<dbReference type="SMART" id="SM00072">
    <property type="entry name" value="GuKc"/>
    <property type="match status" value="1"/>
</dbReference>
<feature type="compositionally biased region" description="Pro residues" evidence="1">
    <location>
        <begin position="1349"/>
        <end position="1361"/>
    </location>
</feature>
<dbReference type="FunFam" id="2.30.42.10:FF:000029">
    <property type="entry name" value="tight junction protein ZO-1 isoform X1"/>
    <property type="match status" value="1"/>
</dbReference>
<feature type="domain" description="PDZ" evidence="3">
    <location>
        <begin position="253"/>
        <end position="331"/>
    </location>
</feature>
<feature type="compositionally biased region" description="Basic and acidic residues" evidence="1">
    <location>
        <begin position="1011"/>
        <end position="1025"/>
    </location>
</feature>
<dbReference type="InterPro" id="IPR036034">
    <property type="entry name" value="PDZ_sf"/>
</dbReference>
<keyword evidence="6" id="KW-1185">Reference proteome</keyword>
<dbReference type="Proteomes" id="UP001283361">
    <property type="component" value="Unassembled WGS sequence"/>
</dbReference>
<dbReference type="Pfam" id="PF00625">
    <property type="entry name" value="Guanylate_kin"/>
    <property type="match status" value="1"/>
</dbReference>
<protein>
    <recommendedName>
        <fullName evidence="7">Tight junction protein ZO-1</fullName>
    </recommendedName>
</protein>
<feature type="domain" description="Guanylate kinase-like" evidence="2">
    <location>
        <begin position="797"/>
        <end position="895"/>
    </location>
</feature>
<feature type="region of interest" description="Disordered" evidence="1">
    <location>
        <begin position="1321"/>
        <end position="1393"/>
    </location>
</feature>
<evidence type="ECO:0000256" key="1">
    <source>
        <dbReference type="SAM" id="MobiDB-lite"/>
    </source>
</evidence>
<dbReference type="PROSITE" id="PS50052">
    <property type="entry name" value="GUANYLATE_KINASE_2"/>
    <property type="match status" value="1"/>
</dbReference>
<dbReference type="GO" id="GO:0045216">
    <property type="term" value="P:cell-cell junction organization"/>
    <property type="evidence" value="ECO:0007669"/>
    <property type="project" value="TreeGrafter"/>
</dbReference>
<feature type="compositionally biased region" description="Polar residues" evidence="1">
    <location>
        <begin position="2199"/>
        <end position="2214"/>
    </location>
</feature>
<feature type="compositionally biased region" description="Gly residues" evidence="1">
    <location>
        <begin position="1083"/>
        <end position="1095"/>
    </location>
</feature>
<dbReference type="GO" id="GO:0050839">
    <property type="term" value="F:cell adhesion molecule binding"/>
    <property type="evidence" value="ECO:0007669"/>
    <property type="project" value="TreeGrafter"/>
</dbReference>
<dbReference type="Pfam" id="PF00791">
    <property type="entry name" value="ZU5"/>
    <property type="match status" value="1"/>
</dbReference>
<dbReference type="InterPro" id="IPR000906">
    <property type="entry name" value="ZU5_dom"/>
</dbReference>
<dbReference type="Gene3D" id="2.60.220.30">
    <property type="match status" value="1"/>
</dbReference>
<dbReference type="SMART" id="SM00218">
    <property type="entry name" value="ZU5"/>
    <property type="match status" value="1"/>
</dbReference>
<feature type="compositionally biased region" description="Polar residues" evidence="1">
    <location>
        <begin position="992"/>
        <end position="1010"/>
    </location>
</feature>
<comment type="caution">
    <text evidence="5">The sequence shown here is derived from an EMBL/GenBank/DDBJ whole genome shotgun (WGS) entry which is preliminary data.</text>
</comment>
<feature type="compositionally biased region" description="Basic and acidic residues" evidence="1">
    <location>
        <begin position="2111"/>
        <end position="2127"/>
    </location>
</feature>
<evidence type="ECO:0000313" key="5">
    <source>
        <dbReference type="EMBL" id="KAK3774170.1"/>
    </source>
</evidence>
<feature type="compositionally biased region" description="Polar residues" evidence="1">
    <location>
        <begin position="1891"/>
        <end position="1904"/>
    </location>
</feature>
<feature type="compositionally biased region" description="Basic and acidic residues" evidence="1">
    <location>
        <begin position="1469"/>
        <end position="1483"/>
    </location>
</feature>
<feature type="compositionally biased region" description="Pro residues" evidence="1">
    <location>
        <begin position="1962"/>
        <end position="1974"/>
    </location>
</feature>
<feature type="compositionally biased region" description="Basic and acidic residues" evidence="1">
    <location>
        <begin position="1144"/>
        <end position="1155"/>
    </location>
</feature>
<feature type="compositionally biased region" description="Polar residues" evidence="1">
    <location>
        <begin position="1873"/>
        <end position="1883"/>
    </location>
</feature>
<dbReference type="GO" id="GO:0150105">
    <property type="term" value="P:protein localization to cell-cell junction"/>
    <property type="evidence" value="ECO:0007669"/>
    <property type="project" value="TreeGrafter"/>
</dbReference>
<dbReference type="SUPFAM" id="SSF52540">
    <property type="entry name" value="P-loop containing nucleoside triphosphate hydrolases"/>
    <property type="match status" value="1"/>
</dbReference>
<dbReference type="PANTHER" id="PTHR13865">
    <property type="entry name" value="TIGHT JUNCTION PROTEIN"/>
    <property type="match status" value="1"/>
</dbReference>
<feature type="compositionally biased region" description="Polar residues" evidence="1">
    <location>
        <begin position="1559"/>
        <end position="1570"/>
    </location>
</feature>
<feature type="compositionally biased region" description="Low complexity" evidence="1">
    <location>
        <begin position="1851"/>
        <end position="1860"/>
    </location>
</feature>
<feature type="compositionally biased region" description="Polar residues" evidence="1">
    <location>
        <begin position="1105"/>
        <end position="1121"/>
    </location>
</feature>
<feature type="region of interest" description="Disordered" evidence="1">
    <location>
        <begin position="1269"/>
        <end position="1288"/>
    </location>
</feature>
<dbReference type="CDD" id="cd06727">
    <property type="entry name" value="PDZ1_ZO1-like"/>
    <property type="match status" value="1"/>
</dbReference>
<reference evidence="5" key="1">
    <citation type="journal article" date="2023" name="G3 (Bethesda)">
        <title>A reference genome for the long-term kleptoplast-retaining sea slug Elysia crispata morphotype clarki.</title>
        <authorList>
            <person name="Eastman K.E."/>
            <person name="Pendleton A.L."/>
            <person name="Shaikh M.A."/>
            <person name="Suttiyut T."/>
            <person name="Ogas R."/>
            <person name="Tomko P."/>
            <person name="Gavelis G."/>
            <person name="Widhalm J.R."/>
            <person name="Wisecaver J.H."/>
        </authorList>
    </citation>
    <scope>NUCLEOTIDE SEQUENCE</scope>
    <source>
        <strain evidence="5">ECLA1</strain>
    </source>
</reference>
<dbReference type="InterPro" id="IPR008145">
    <property type="entry name" value="GK/Ca_channel_bsu"/>
</dbReference>